<evidence type="ECO:0000313" key="1">
    <source>
        <dbReference type="EMBL" id="PWN33807.1"/>
    </source>
</evidence>
<proteinExistence type="predicted"/>
<dbReference type="Proteomes" id="UP000245771">
    <property type="component" value="Unassembled WGS sequence"/>
</dbReference>
<reference evidence="1 2" key="1">
    <citation type="journal article" date="2018" name="Mol. Biol. Evol.">
        <title>Broad Genomic Sampling Reveals a Smut Pathogenic Ancestry of the Fungal Clade Ustilaginomycotina.</title>
        <authorList>
            <person name="Kijpornyongpan T."/>
            <person name="Mondo S.J."/>
            <person name="Barry K."/>
            <person name="Sandor L."/>
            <person name="Lee J."/>
            <person name="Lipzen A."/>
            <person name="Pangilinan J."/>
            <person name="LaButti K."/>
            <person name="Hainaut M."/>
            <person name="Henrissat B."/>
            <person name="Grigoriev I.V."/>
            <person name="Spatafora J.W."/>
            <person name="Aime M.C."/>
        </authorList>
    </citation>
    <scope>NUCLEOTIDE SEQUENCE [LARGE SCALE GENOMIC DNA]</scope>
    <source>
        <strain evidence="1 2">MCA 3882</strain>
    </source>
</reference>
<keyword evidence="2" id="KW-1185">Reference proteome</keyword>
<dbReference type="InParanoid" id="A0A316V855"/>
<dbReference type="AlphaFoldDB" id="A0A316V855"/>
<dbReference type="EMBL" id="KZ819604">
    <property type="protein sequence ID" value="PWN33807.1"/>
    <property type="molecule type" value="Genomic_DNA"/>
</dbReference>
<dbReference type="RefSeq" id="XP_025354109.1">
    <property type="nucleotide sequence ID" value="XM_025502647.1"/>
</dbReference>
<organism evidence="1 2">
    <name type="scientific">Meira miltonrushii</name>
    <dbReference type="NCBI Taxonomy" id="1280837"/>
    <lineage>
        <taxon>Eukaryota</taxon>
        <taxon>Fungi</taxon>
        <taxon>Dikarya</taxon>
        <taxon>Basidiomycota</taxon>
        <taxon>Ustilaginomycotina</taxon>
        <taxon>Exobasidiomycetes</taxon>
        <taxon>Exobasidiales</taxon>
        <taxon>Brachybasidiaceae</taxon>
        <taxon>Meira</taxon>
    </lineage>
</organism>
<protein>
    <submittedName>
        <fullName evidence="1">Uncharacterized protein</fullName>
    </submittedName>
</protein>
<gene>
    <name evidence="1" type="ORF">FA14DRAFT_65482</name>
</gene>
<accession>A0A316V855</accession>
<evidence type="ECO:0000313" key="2">
    <source>
        <dbReference type="Proteomes" id="UP000245771"/>
    </source>
</evidence>
<dbReference type="GeneID" id="37024428"/>
<sequence length="71" mass="8327">MLACVYRIWLSGVGFYARESTALRSAARASFYTQHFHIIHTLIPTKVYLAPFLTFYTHTQRDCWPTRDQLS</sequence>
<name>A0A316V855_9BASI</name>